<evidence type="ECO:0000313" key="1">
    <source>
        <dbReference type="EMBL" id="TDW77922.1"/>
    </source>
</evidence>
<keyword evidence="2" id="KW-1185">Reference proteome</keyword>
<evidence type="ECO:0000313" key="2">
    <source>
        <dbReference type="Proteomes" id="UP000295146"/>
    </source>
</evidence>
<protein>
    <submittedName>
        <fullName evidence="1">Uncharacterized protein</fullName>
    </submittedName>
</protein>
<accession>A0A4R8CP64</accession>
<name>A0A4R8CP64_9ACTN</name>
<proteinExistence type="predicted"/>
<dbReference type="Proteomes" id="UP000295146">
    <property type="component" value="Unassembled WGS sequence"/>
</dbReference>
<dbReference type="OrthoDB" id="5524362at2"/>
<comment type="caution">
    <text evidence="1">The sequence shown here is derived from an EMBL/GenBank/DDBJ whole genome shotgun (WGS) entry which is preliminary data.</text>
</comment>
<dbReference type="EMBL" id="SODP01000001">
    <property type="protein sequence ID" value="TDW77922.1"/>
    <property type="molecule type" value="Genomic_DNA"/>
</dbReference>
<sequence length="84" mass="8861">MTAGWARQIADGATDLLACAPDATRLLLAAAGPRFYPCSRVDVIVIAPTGHVTNLHRNADLAYRSITARADRTVGTAKKGQLVS</sequence>
<gene>
    <name evidence="1" type="ORF">EV653_3102</name>
</gene>
<dbReference type="RefSeq" id="WP_134103303.1">
    <property type="nucleotide sequence ID" value="NZ_SODP01000001.1"/>
</dbReference>
<dbReference type="AlphaFoldDB" id="A0A4R8CP64"/>
<reference evidence="1 2" key="1">
    <citation type="submission" date="2019-03" db="EMBL/GenBank/DDBJ databases">
        <title>Genomic Encyclopedia of Type Strains, Phase III (KMG-III): the genomes of soil and plant-associated and newly described type strains.</title>
        <authorList>
            <person name="Whitman W."/>
        </authorList>
    </citation>
    <scope>NUCLEOTIDE SEQUENCE [LARGE SCALE GENOMIC DNA]</scope>
    <source>
        <strain evidence="1 2">VKM Ac-2573</strain>
    </source>
</reference>
<organism evidence="1 2">
    <name type="scientific">Kribbella pratensis</name>
    <dbReference type="NCBI Taxonomy" id="2512112"/>
    <lineage>
        <taxon>Bacteria</taxon>
        <taxon>Bacillati</taxon>
        <taxon>Actinomycetota</taxon>
        <taxon>Actinomycetes</taxon>
        <taxon>Propionibacteriales</taxon>
        <taxon>Kribbellaceae</taxon>
        <taxon>Kribbella</taxon>
    </lineage>
</organism>